<keyword evidence="2" id="KW-0808">Transferase</keyword>
<accession>A0A1Z8B7V7</accession>
<dbReference type="AlphaFoldDB" id="A0A1Z8B7V7"/>
<dbReference type="PANTHER" id="PTHR22916">
    <property type="entry name" value="GLYCOSYLTRANSFERASE"/>
    <property type="match status" value="1"/>
</dbReference>
<dbReference type="InterPro" id="IPR001173">
    <property type="entry name" value="Glyco_trans_2-like"/>
</dbReference>
<dbReference type="Proteomes" id="UP000196102">
    <property type="component" value="Unassembled WGS sequence"/>
</dbReference>
<proteinExistence type="predicted"/>
<dbReference type="InterPro" id="IPR029044">
    <property type="entry name" value="Nucleotide-diphossugar_trans"/>
</dbReference>
<reference evidence="3" key="1">
    <citation type="journal article" date="2017" name="Proc. Natl. Acad. Sci. U.S.A.">
        <title>Simulation of Deepwater Horizon oil plume reveals substrate specialization within a complex community of hydrocarbon-degraders.</title>
        <authorList>
            <person name="Hu P."/>
            <person name="Dubinsky E.A."/>
            <person name="Probst A.J."/>
            <person name="Wang J."/>
            <person name="Sieber C.M.K."/>
            <person name="Tom L.M."/>
            <person name="Gardinali P."/>
            <person name="Banfield J.F."/>
            <person name="Atlas R.M."/>
            <person name="Andersen G.L."/>
        </authorList>
    </citation>
    <scope>NUCLEOTIDE SEQUENCE [LARGE SCALE GENOMIC DNA]</scope>
</reference>
<gene>
    <name evidence="2" type="ORF">A9Q93_03445</name>
</gene>
<dbReference type="PANTHER" id="PTHR22916:SF3">
    <property type="entry name" value="UDP-GLCNAC:BETAGAL BETA-1,3-N-ACETYLGLUCOSAMINYLTRANSFERASE-LIKE PROTEIN 1"/>
    <property type="match status" value="1"/>
</dbReference>
<comment type="caution">
    <text evidence="2">The sequence shown here is derived from an EMBL/GenBank/DDBJ whole genome shotgun (WGS) entry which is preliminary data.</text>
</comment>
<organism evidence="2 3">
    <name type="scientific">Nonlabens dokdonensis</name>
    <dbReference type="NCBI Taxonomy" id="328515"/>
    <lineage>
        <taxon>Bacteria</taxon>
        <taxon>Pseudomonadati</taxon>
        <taxon>Bacteroidota</taxon>
        <taxon>Flavobacteriia</taxon>
        <taxon>Flavobacteriales</taxon>
        <taxon>Flavobacteriaceae</taxon>
        <taxon>Nonlabens</taxon>
    </lineage>
</organism>
<dbReference type="Pfam" id="PF00535">
    <property type="entry name" value="Glycos_transf_2"/>
    <property type="match status" value="1"/>
</dbReference>
<dbReference type="GO" id="GO:0016758">
    <property type="term" value="F:hexosyltransferase activity"/>
    <property type="evidence" value="ECO:0007669"/>
    <property type="project" value="UniProtKB-ARBA"/>
</dbReference>
<protein>
    <submittedName>
        <fullName evidence="2">Glycosyl transferase family 2</fullName>
    </submittedName>
</protein>
<dbReference type="Gene3D" id="3.90.550.10">
    <property type="entry name" value="Spore Coat Polysaccharide Biosynthesis Protein SpsA, Chain A"/>
    <property type="match status" value="1"/>
</dbReference>
<dbReference type="RefSeq" id="WP_303685989.1">
    <property type="nucleotide sequence ID" value="NZ_CAJXYO010000036.1"/>
</dbReference>
<dbReference type="EMBL" id="MAAX01000059">
    <property type="protein sequence ID" value="OUS18684.1"/>
    <property type="molecule type" value="Genomic_DNA"/>
</dbReference>
<sequence>MENTTPLVSIIVPCYKQSHLLDETLDSVMNQIFSNWECIIVNDGSPDNTEEVAKRWCDKDSRFSYIWKSNAGLPAARNTGIKESHGIYILVLDSDDVLHQDYLLKTVAVLEEKDKLGIVSCNRYFFREKKENIIYEHKPSGSSYRDLMFENILMPSSLYRKKCWEEVGGYDETMIKGFEDWEFWIAVTKRGWKFEIIDEFLFYYRKAEQSMLIDTLKYHRIDLLEFVMNKHQEIYLEHFNNTKTYLFFLTRLYRNSEIKYKYSLEYKLGKLIMKPFKLLGLFKSNTRAAS</sequence>
<name>A0A1Z8B7V7_9FLAO</name>
<evidence type="ECO:0000313" key="3">
    <source>
        <dbReference type="Proteomes" id="UP000196102"/>
    </source>
</evidence>
<evidence type="ECO:0000259" key="1">
    <source>
        <dbReference type="Pfam" id="PF00535"/>
    </source>
</evidence>
<feature type="domain" description="Glycosyltransferase 2-like" evidence="1">
    <location>
        <begin position="9"/>
        <end position="137"/>
    </location>
</feature>
<dbReference type="SUPFAM" id="SSF53448">
    <property type="entry name" value="Nucleotide-diphospho-sugar transferases"/>
    <property type="match status" value="1"/>
</dbReference>
<dbReference type="CDD" id="cd00761">
    <property type="entry name" value="Glyco_tranf_GTA_type"/>
    <property type="match status" value="1"/>
</dbReference>
<evidence type="ECO:0000313" key="2">
    <source>
        <dbReference type="EMBL" id="OUS18684.1"/>
    </source>
</evidence>